<feature type="region of interest" description="Disordered" evidence="1">
    <location>
        <begin position="37"/>
        <end position="62"/>
    </location>
</feature>
<gene>
    <name evidence="2" type="ORF">L596_019100</name>
</gene>
<reference evidence="2 3" key="2">
    <citation type="journal article" date="2019" name="G3 (Bethesda)">
        <title>Hybrid Assembly of the Genome of the Entomopathogenic Nematode Steinernema carpocapsae Identifies the X-Chromosome.</title>
        <authorList>
            <person name="Serra L."/>
            <person name="Macchietto M."/>
            <person name="Macias-Munoz A."/>
            <person name="McGill C.J."/>
            <person name="Rodriguez I.M."/>
            <person name="Rodriguez B."/>
            <person name="Murad R."/>
            <person name="Mortazavi A."/>
        </authorList>
    </citation>
    <scope>NUCLEOTIDE SEQUENCE [LARGE SCALE GENOMIC DNA]</scope>
    <source>
        <strain evidence="2 3">ALL</strain>
    </source>
</reference>
<feature type="region of interest" description="Disordered" evidence="1">
    <location>
        <begin position="125"/>
        <end position="176"/>
    </location>
</feature>
<reference evidence="2 3" key="1">
    <citation type="journal article" date="2015" name="Genome Biol.">
        <title>Comparative genomics of Steinernema reveals deeply conserved gene regulatory networks.</title>
        <authorList>
            <person name="Dillman A.R."/>
            <person name="Macchietto M."/>
            <person name="Porter C.F."/>
            <person name="Rogers A."/>
            <person name="Williams B."/>
            <person name="Antoshechkin I."/>
            <person name="Lee M.M."/>
            <person name="Goodwin Z."/>
            <person name="Lu X."/>
            <person name="Lewis E.E."/>
            <person name="Goodrich-Blair H."/>
            <person name="Stock S.P."/>
            <person name="Adams B.J."/>
            <person name="Sternberg P.W."/>
            <person name="Mortazavi A."/>
        </authorList>
    </citation>
    <scope>NUCLEOTIDE SEQUENCE [LARGE SCALE GENOMIC DNA]</scope>
    <source>
        <strain evidence="2 3">ALL</strain>
    </source>
</reference>
<keyword evidence="3" id="KW-1185">Reference proteome</keyword>
<proteinExistence type="predicted"/>
<dbReference type="OrthoDB" id="10672300at2759"/>
<name>A0A4V6XW53_STECR</name>
<protein>
    <submittedName>
        <fullName evidence="2">Uncharacterized protein</fullName>
    </submittedName>
</protein>
<feature type="compositionally biased region" description="Basic and acidic residues" evidence="1">
    <location>
        <begin position="158"/>
        <end position="176"/>
    </location>
</feature>
<evidence type="ECO:0000313" key="2">
    <source>
        <dbReference type="EMBL" id="TKR78265.1"/>
    </source>
</evidence>
<evidence type="ECO:0000313" key="3">
    <source>
        <dbReference type="Proteomes" id="UP000298663"/>
    </source>
</evidence>
<feature type="compositionally biased region" description="Basic residues" evidence="1">
    <location>
        <begin position="127"/>
        <end position="136"/>
    </location>
</feature>
<feature type="compositionally biased region" description="Polar residues" evidence="1">
    <location>
        <begin position="187"/>
        <end position="203"/>
    </location>
</feature>
<dbReference type="Proteomes" id="UP000298663">
    <property type="component" value="Unassembled WGS sequence"/>
</dbReference>
<feature type="region of interest" description="Disordered" evidence="1">
    <location>
        <begin position="254"/>
        <end position="277"/>
    </location>
</feature>
<feature type="compositionally biased region" description="Polar residues" evidence="1">
    <location>
        <begin position="148"/>
        <end position="157"/>
    </location>
</feature>
<organism evidence="2 3">
    <name type="scientific">Steinernema carpocapsae</name>
    <name type="common">Entomopathogenic nematode</name>
    <dbReference type="NCBI Taxonomy" id="34508"/>
    <lineage>
        <taxon>Eukaryota</taxon>
        <taxon>Metazoa</taxon>
        <taxon>Ecdysozoa</taxon>
        <taxon>Nematoda</taxon>
        <taxon>Chromadorea</taxon>
        <taxon>Rhabditida</taxon>
        <taxon>Tylenchina</taxon>
        <taxon>Panagrolaimomorpha</taxon>
        <taxon>Strongyloidoidea</taxon>
        <taxon>Steinernematidae</taxon>
        <taxon>Steinernema</taxon>
    </lineage>
</organism>
<dbReference type="EMBL" id="AZBU02000005">
    <property type="protein sequence ID" value="TKR78265.1"/>
    <property type="molecule type" value="Genomic_DNA"/>
</dbReference>
<feature type="compositionally biased region" description="Polar residues" evidence="1">
    <location>
        <begin position="37"/>
        <end position="50"/>
    </location>
</feature>
<feature type="region of interest" description="Disordered" evidence="1">
    <location>
        <begin position="187"/>
        <end position="206"/>
    </location>
</feature>
<sequence length="306" mass="33514">MEARIRTINLAAYINDFFVRALSAVVRCCRQGLKSYGSRQAEQPSNQPPKNNKRKAFKSKEKSIKTVAENVEDIFDRSNVGGSHVFHSSTHRSLLLVYISAECRFVGDKDLNDILTFLGVDSANSKSKNKQKKKKASNASAKSKNVDSEQNSPASKSANDKFEKKNGKSKGAKKEKSIVAVMAAESNSAQVAEESQQASPTSEIDQEVDITLDTAEEEEFVSAPEDNVEIVEIAPINTSSSAQNRILLKLPGGREMSLQGGSMASSRSSMEEELDPVTREKAADIEAMWAKFNNTGERPVVYKPGM</sequence>
<accession>A0A4V6XW53</accession>
<dbReference type="AlphaFoldDB" id="A0A4V6XW53"/>
<evidence type="ECO:0000256" key="1">
    <source>
        <dbReference type="SAM" id="MobiDB-lite"/>
    </source>
</evidence>
<comment type="caution">
    <text evidence="2">The sequence shown here is derived from an EMBL/GenBank/DDBJ whole genome shotgun (WGS) entry which is preliminary data.</text>
</comment>